<evidence type="ECO:0000256" key="2">
    <source>
        <dbReference type="ARBA" id="ARBA00004496"/>
    </source>
</evidence>
<dbReference type="Gene3D" id="2.30.30.570">
    <property type="match status" value="1"/>
</dbReference>
<evidence type="ECO:0000313" key="11">
    <source>
        <dbReference type="EMBL" id="TNN40450.1"/>
    </source>
</evidence>
<dbReference type="Pfam" id="PF17794">
    <property type="entry name" value="Vault_2"/>
    <property type="match status" value="2"/>
</dbReference>
<feature type="domain" description="Major vault protein repeat" evidence="10">
    <location>
        <begin position="60"/>
        <end position="116"/>
    </location>
</feature>
<dbReference type="InterPro" id="IPR041134">
    <property type="entry name" value="Vault_2"/>
</dbReference>
<evidence type="ECO:0000259" key="10">
    <source>
        <dbReference type="Pfam" id="PF17794"/>
    </source>
</evidence>
<dbReference type="InterPro" id="IPR043023">
    <property type="entry name" value="MVP_rep_sf"/>
</dbReference>
<keyword evidence="7 8" id="KW-0687">Ribonucleoprotein</keyword>
<feature type="domain" description="Major vault protein repeat" evidence="10">
    <location>
        <begin position="240"/>
        <end position="286"/>
    </location>
</feature>
<dbReference type="Pfam" id="PF01505">
    <property type="entry name" value="Vault"/>
    <property type="match status" value="2"/>
</dbReference>
<dbReference type="PANTHER" id="PTHR14165:SF3">
    <property type="entry name" value="MAJOR VAULT PROTEIN"/>
    <property type="match status" value="1"/>
</dbReference>
<evidence type="ECO:0000256" key="8">
    <source>
        <dbReference type="PROSITE-ProRule" id="PRU00571"/>
    </source>
</evidence>
<gene>
    <name evidence="11" type="primary">mvp_0</name>
    <name evidence="11" type="ORF">EYF80_049392</name>
</gene>
<evidence type="ECO:0000256" key="1">
    <source>
        <dbReference type="ARBA" id="ARBA00004123"/>
    </source>
</evidence>
<comment type="subcellular location">
    <subcellularLocation>
        <location evidence="2 8">Cytoplasm</location>
    </subcellularLocation>
    <subcellularLocation>
        <location evidence="1">Nucleus</location>
    </subcellularLocation>
</comment>
<feature type="domain" description="Major vault protein repeat" evidence="9">
    <location>
        <begin position="123"/>
        <end position="160"/>
    </location>
</feature>
<keyword evidence="12" id="KW-1185">Reference proteome</keyword>
<comment type="caution">
    <text evidence="11">The sequence shown here is derived from an EMBL/GenBank/DDBJ whole genome shotgun (WGS) entry which is preliminary data.</text>
</comment>
<evidence type="ECO:0000256" key="3">
    <source>
        <dbReference type="ARBA" id="ARBA00018296"/>
    </source>
</evidence>
<dbReference type="Gene3D" id="2.30.30.550">
    <property type="entry name" value="Major Vault Protein repeat"/>
    <property type="match status" value="4"/>
</dbReference>
<evidence type="ECO:0000256" key="7">
    <source>
        <dbReference type="ARBA" id="ARBA00023274"/>
    </source>
</evidence>
<dbReference type="InterPro" id="IPR043179">
    <property type="entry name" value="Vault_2_sf"/>
</dbReference>
<dbReference type="GO" id="GO:1990904">
    <property type="term" value="C:ribonucleoprotein complex"/>
    <property type="evidence" value="ECO:0007669"/>
    <property type="project" value="UniProtKB-UniRule"/>
</dbReference>
<dbReference type="PANTHER" id="PTHR14165">
    <property type="entry name" value="MAJOR VAULT PROTEIN"/>
    <property type="match status" value="1"/>
</dbReference>
<dbReference type="FunFam" id="2.30.30.550:FF:000001">
    <property type="entry name" value="major vault protein-like"/>
    <property type="match status" value="2"/>
</dbReference>
<proteinExistence type="predicted"/>
<dbReference type="EMBL" id="SRLO01001189">
    <property type="protein sequence ID" value="TNN40450.1"/>
    <property type="molecule type" value="Genomic_DNA"/>
</dbReference>
<evidence type="ECO:0000256" key="4">
    <source>
        <dbReference type="ARBA" id="ARBA00022490"/>
    </source>
</evidence>
<dbReference type="GO" id="GO:0005737">
    <property type="term" value="C:cytoplasm"/>
    <property type="evidence" value="ECO:0007669"/>
    <property type="project" value="UniProtKB-SubCell"/>
</dbReference>
<feature type="repeat" description="MVP" evidence="8">
    <location>
        <begin position="127"/>
        <end position="188"/>
    </location>
</feature>
<dbReference type="Proteomes" id="UP000314294">
    <property type="component" value="Unassembled WGS sequence"/>
</dbReference>
<dbReference type="InterPro" id="IPR002499">
    <property type="entry name" value="Vault_N"/>
</dbReference>
<feature type="repeat" description="MVP" evidence="8">
    <location>
        <begin position="66"/>
        <end position="126"/>
    </location>
</feature>
<sequence>MSQKGNRGPEGSSEVSIIRIPPHHYIHVLDQNTNIARVEIGPLTYIRQDNERVLFHPVRMIMVPPRHYCVIVNPVARDDDQQVLFDQSGQAKLRHADLEIRLTQDPFPLYPGEEVQQVVTPLQIVYPDTALRLQALLDFEGAGGEKRIAGDEWLFEGPGEEWLVSKVGAYLPGAHEEVLDIVNAFILTDKKALHVRALRPFKDAGGRDRRTGEEWLVTLADREAHIPSVAEEVVGVVDVTTLSSRQYCVILDPVGPDGKPQLGQKRVVKGERSFFLQPGEDLESGIQDVYVLSEDEGLVLRAVEAFNDTEVSGELCINTAGTLCSTYYRKVQVFTSKYRCELCW</sequence>
<dbReference type="PROSITE" id="PS51224">
    <property type="entry name" value="MVP"/>
    <property type="match status" value="4"/>
</dbReference>
<dbReference type="FunFam" id="2.30.30.570:FF:000002">
    <property type="entry name" value="Major vault protein-alpha"/>
    <property type="match status" value="1"/>
</dbReference>
<dbReference type="InterPro" id="IPR039059">
    <property type="entry name" value="MVP"/>
</dbReference>
<organism evidence="11 12">
    <name type="scientific">Liparis tanakae</name>
    <name type="common">Tanaka's snailfish</name>
    <dbReference type="NCBI Taxonomy" id="230148"/>
    <lineage>
        <taxon>Eukaryota</taxon>
        <taxon>Metazoa</taxon>
        <taxon>Chordata</taxon>
        <taxon>Craniata</taxon>
        <taxon>Vertebrata</taxon>
        <taxon>Euteleostomi</taxon>
        <taxon>Actinopterygii</taxon>
        <taxon>Neopterygii</taxon>
        <taxon>Teleostei</taxon>
        <taxon>Neoteleostei</taxon>
        <taxon>Acanthomorphata</taxon>
        <taxon>Eupercaria</taxon>
        <taxon>Perciformes</taxon>
        <taxon>Cottioidei</taxon>
        <taxon>Cottales</taxon>
        <taxon>Liparidae</taxon>
        <taxon>Liparis</taxon>
    </lineage>
</organism>
<protein>
    <recommendedName>
        <fullName evidence="3">Major vault protein</fullName>
    </recommendedName>
</protein>
<accession>A0A4Z2FHR6</accession>
<feature type="repeat" description="MVP" evidence="8">
    <location>
        <begin position="245"/>
        <end position="293"/>
    </location>
</feature>
<dbReference type="FunFam" id="2.30.30.560:FF:000002">
    <property type="entry name" value="Major vault protein-alpha"/>
    <property type="match status" value="1"/>
</dbReference>
<evidence type="ECO:0000259" key="9">
    <source>
        <dbReference type="Pfam" id="PF01505"/>
    </source>
</evidence>
<dbReference type="FunFam" id="2.30.30.560:FF:000001">
    <property type="entry name" value="major vault protein-like"/>
    <property type="match status" value="1"/>
</dbReference>
<name>A0A4Z2FHR6_9TELE</name>
<feature type="domain" description="Major vault protein repeat" evidence="9">
    <location>
        <begin position="185"/>
        <end position="227"/>
    </location>
</feature>
<dbReference type="InterPro" id="IPR041139">
    <property type="entry name" value="MVP_rep_dom"/>
</dbReference>
<feature type="repeat" description="MVP" evidence="8">
    <location>
        <begin position="189"/>
        <end position="243"/>
    </location>
</feature>
<evidence type="ECO:0000256" key="5">
    <source>
        <dbReference type="ARBA" id="ARBA00022737"/>
    </source>
</evidence>
<dbReference type="Gene3D" id="2.30.30.560">
    <property type="match status" value="2"/>
</dbReference>
<keyword evidence="4 8" id="KW-0963">Cytoplasm</keyword>
<dbReference type="AlphaFoldDB" id="A0A4Z2FHR6"/>
<dbReference type="GO" id="GO:0005634">
    <property type="term" value="C:nucleus"/>
    <property type="evidence" value="ECO:0007669"/>
    <property type="project" value="UniProtKB-SubCell"/>
</dbReference>
<reference evidence="11 12" key="1">
    <citation type="submission" date="2019-03" db="EMBL/GenBank/DDBJ databases">
        <title>First draft genome of Liparis tanakae, snailfish: a comprehensive survey of snailfish specific genes.</title>
        <authorList>
            <person name="Kim W."/>
            <person name="Song I."/>
            <person name="Jeong J.-H."/>
            <person name="Kim D."/>
            <person name="Kim S."/>
            <person name="Ryu S."/>
            <person name="Song J.Y."/>
            <person name="Lee S.K."/>
        </authorList>
    </citation>
    <scope>NUCLEOTIDE SEQUENCE [LARGE SCALE GENOMIC DNA]</scope>
    <source>
        <tissue evidence="11">Muscle</tissue>
    </source>
</reference>
<dbReference type="OrthoDB" id="6125719at2759"/>
<keyword evidence="6" id="KW-0539">Nucleus</keyword>
<evidence type="ECO:0000313" key="12">
    <source>
        <dbReference type="Proteomes" id="UP000314294"/>
    </source>
</evidence>
<keyword evidence="5" id="KW-0677">Repeat</keyword>
<evidence type="ECO:0000256" key="6">
    <source>
        <dbReference type="ARBA" id="ARBA00023242"/>
    </source>
</evidence>